<evidence type="ECO:0000256" key="1">
    <source>
        <dbReference type="ARBA" id="ARBA00008714"/>
    </source>
</evidence>
<feature type="binding site" evidence="6">
    <location>
        <position position="191"/>
    </location>
    <ligand>
        <name>Mn(2+)</name>
        <dbReference type="ChEBI" id="CHEBI:29035"/>
    </ligand>
</feature>
<evidence type="ECO:0000259" key="8">
    <source>
        <dbReference type="Pfam" id="PF00081"/>
    </source>
</evidence>
<proteinExistence type="inferred from homology"/>
<dbReference type="FunFam" id="1.10.287.990:FF:000001">
    <property type="entry name" value="Superoxide dismutase"/>
    <property type="match status" value="1"/>
</dbReference>
<comment type="function">
    <text evidence="7">Destroys radicals which are normally produced within the cells and which are toxic to biological systems.</text>
</comment>
<keyword evidence="4 7" id="KW-0560">Oxidoreductase</keyword>
<dbReference type="OMA" id="DSLINWD"/>
<evidence type="ECO:0000313" key="11">
    <source>
        <dbReference type="Proteomes" id="UP000449547"/>
    </source>
</evidence>
<dbReference type="InterPro" id="IPR019831">
    <property type="entry name" value="Mn/Fe_SOD_N"/>
</dbReference>
<dbReference type="FunFam" id="3.55.40.20:FF:000004">
    <property type="entry name" value="Superoxide dismutase [Fe]"/>
    <property type="match status" value="1"/>
</dbReference>
<dbReference type="GeneID" id="54784350"/>
<keyword evidence="3" id="KW-0049">Antioxidant</keyword>
<dbReference type="PRINTS" id="PR01703">
    <property type="entry name" value="MNSODISMTASE"/>
</dbReference>
<dbReference type="Pfam" id="PF02777">
    <property type="entry name" value="Sod_Fe_C"/>
    <property type="match status" value="1"/>
</dbReference>
<dbReference type="OrthoDB" id="239262at2759"/>
<name>A0A642UCE7_DIURU</name>
<dbReference type="InterPro" id="IPR036324">
    <property type="entry name" value="Mn/Fe_SOD_N_sf"/>
</dbReference>
<comment type="caution">
    <text evidence="10">The sequence shown here is derived from an EMBL/GenBank/DDBJ whole genome shotgun (WGS) entry which is preliminary data.</text>
</comment>
<dbReference type="Proteomes" id="UP000449547">
    <property type="component" value="Unassembled WGS sequence"/>
</dbReference>
<dbReference type="PANTHER" id="PTHR11404:SF6">
    <property type="entry name" value="SUPEROXIDE DISMUTASE [MN], MITOCHONDRIAL"/>
    <property type="match status" value="1"/>
</dbReference>
<dbReference type="SUPFAM" id="SSF54719">
    <property type="entry name" value="Fe,Mn superoxide dismutase (SOD), C-terminal domain"/>
    <property type="match status" value="1"/>
</dbReference>
<feature type="domain" description="Manganese/iron superoxide dismutase N-terminal" evidence="8">
    <location>
        <begin position="28"/>
        <end position="107"/>
    </location>
</feature>
<dbReference type="GO" id="GO:0030145">
    <property type="term" value="F:manganese ion binding"/>
    <property type="evidence" value="ECO:0007669"/>
    <property type="project" value="TreeGrafter"/>
</dbReference>
<evidence type="ECO:0000259" key="9">
    <source>
        <dbReference type="Pfam" id="PF02777"/>
    </source>
</evidence>
<dbReference type="InterPro" id="IPR001189">
    <property type="entry name" value="Mn/Fe_SOD"/>
</dbReference>
<feature type="binding site" evidence="6">
    <location>
        <position position="51"/>
    </location>
    <ligand>
        <name>Mn(2+)</name>
        <dbReference type="ChEBI" id="CHEBI:29035"/>
    </ligand>
</feature>
<evidence type="ECO:0000256" key="5">
    <source>
        <dbReference type="ARBA" id="ARBA00049204"/>
    </source>
</evidence>
<accession>A0A642UCE7</accession>
<dbReference type="SUPFAM" id="SSF46609">
    <property type="entry name" value="Fe,Mn superoxide dismutase (SOD), N-terminal domain"/>
    <property type="match status" value="1"/>
</dbReference>
<dbReference type="PANTHER" id="PTHR11404">
    <property type="entry name" value="SUPEROXIDE DISMUTASE 2"/>
    <property type="match status" value="1"/>
</dbReference>
<gene>
    <name evidence="10" type="ORF">DIURU_005699</name>
</gene>
<dbReference type="GO" id="GO:0005739">
    <property type="term" value="C:mitochondrion"/>
    <property type="evidence" value="ECO:0007669"/>
    <property type="project" value="TreeGrafter"/>
</dbReference>
<dbReference type="InterPro" id="IPR019832">
    <property type="entry name" value="Mn/Fe_SOD_C"/>
</dbReference>
<evidence type="ECO:0000256" key="6">
    <source>
        <dbReference type="PIRSR" id="PIRSR000349-1"/>
    </source>
</evidence>
<dbReference type="VEuPathDB" id="FungiDB:DIURU_005699"/>
<evidence type="ECO:0000256" key="7">
    <source>
        <dbReference type="RuleBase" id="RU000414"/>
    </source>
</evidence>
<keyword evidence="2 6" id="KW-0479">Metal-binding</keyword>
<keyword evidence="11" id="KW-1185">Reference proteome</keyword>
<dbReference type="Pfam" id="PF00081">
    <property type="entry name" value="Sod_Fe_N"/>
    <property type="match status" value="1"/>
</dbReference>
<dbReference type="InterPro" id="IPR050265">
    <property type="entry name" value="Fe/Mn_Superoxide_Dismutase"/>
</dbReference>
<dbReference type="InterPro" id="IPR036314">
    <property type="entry name" value="SOD_C_sf"/>
</dbReference>
<comment type="similarity">
    <text evidence="1 7">Belongs to the iron/manganese superoxide dismutase family.</text>
</comment>
<feature type="binding site" evidence="6">
    <location>
        <position position="187"/>
    </location>
    <ligand>
        <name>Mn(2+)</name>
        <dbReference type="ChEBI" id="CHEBI:29035"/>
    </ligand>
</feature>
<evidence type="ECO:0000256" key="3">
    <source>
        <dbReference type="ARBA" id="ARBA00022862"/>
    </source>
</evidence>
<evidence type="ECO:0000256" key="4">
    <source>
        <dbReference type="ARBA" id="ARBA00023002"/>
    </source>
</evidence>
<evidence type="ECO:0000313" key="10">
    <source>
        <dbReference type="EMBL" id="KAA8896687.1"/>
    </source>
</evidence>
<dbReference type="GO" id="GO:0004784">
    <property type="term" value="F:superoxide dismutase activity"/>
    <property type="evidence" value="ECO:0007669"/>
    <property type="project" value="UniProtKB-EC"/>
</dbReference>
<protein>
    <recommendedName>
        <fullName evidence="7">Superoxide dismutase</fullName>
        <ecNumber evidence="7">1.15.1.1</ecNumber>
    </recommendedName>
</protein>
<feature type="binding site" evidence="6">
    <location>
        <position position="99"/>
    </location>
    <ligand>
        <name>Mn(2+)</name>
        <dbReference type="ChEBI" id="CHEBI:29035"/>
    </ligand>
</feature>
<dbReference type="AlphaFoldDB" id="A0A642UCE7"/>
<evidence type="ECO:0000256" key="2">
    <source>
        <dbReference type="ARBA" id="ARBA00022723"/>
    </source>
</evidence>
<dbReference type="PROSITE" id="PS00088">
    <property type="entry name" value="SOD_MN"/>
    <property type="match status" value="1"/>
</dbReference>
<dbReference type="Gene3D" id="3.55.40.20">
    <property type="entry name" value="Iron/manganese superoxide dismutase, C-terminal domain"/>
    <property type="match status" value="1"/>
</dbReference>
<comment type="catalytic activity">
    <reaction evidence="5 7">
        <text>2 superoxide + 2 H(+) = H2O2 + O2</text>
        <dbReference type="Rhea" id="RHEA:20696"/>
        <dbReference type="ChEBI" id="CHEBI:15378"/>
        <dbReference type="ChEBI" id="CHEBI:15379"/>
        <dbReference type="ChEBI" id="CHEBI:16240"/>
        <dbReference type="ChEBI" id="CHEBI:18421"/>
        <dbReference type="EC" id="1.15.1.1"/>
    </reaction>
</comment>
<sequence length="223" mass="24889">MFALRNTVRVAPKAFPRSFIGGVRTKVTLPELDYPLNGLEPYISEEIMNLHLNFHQANYVKGYNTAIEQAAEAKGKGEVTKIVDLQKAINFNGGGYVNHCLFWKNLAPTTQGGGQAPPADSNLAKQINQDYGSLENLIAEATNKMMGIQGSGWAWIVKNKVTGSLDVITTANQDQCPTTHVPLVALDCWEHAYYLDYKNAKAKYFEAIWHVINWKEAARRFDL</sequence>
<dbReference type="EC" id="1.15.1.1" evidence="7"/>
<dbReference type="InterPro" id="IPR019833">
    <property type="entry name" value="Mn/Fe_SOD_BS"/>
</dbReference>
<organism evidence="10 11">
    <name type="scientific">Diutina rugosa</name>
    <name type="common">Yeast</name>
    <name type="synonym">Candida rugosa</name>
    <dbReference type="NCBI Taxonomy" id="5481"/>
    <lineage>
        <taxon>Eukaryota</taxon>
        <taxon>Fungi</taxon>
        <taxon>Dikarya</taxon>
        <taxon>Ascomycota</taxon>
        <taxon>Saccharomycotina</taxon>
        <taxon>Pichiomycetes</taxon>
        <taxon>Debaryomycetaceae</taxon>
        <taxon>Diutina</taxon>
    </lineage>
</organism>
<dbReference type="Gene3D" id="1.10.287.990">
    <property type="entry name" value="Fe,Mn superoxide dismutase (SOD) domain"/>
    <property type="match status" value="1"/>
</dbReference>
<feature type="domain" description="Manganese/iron superoxide dismutase C-terminal" evidence="9">
    <location>
        <begin position="121"/>
        <end position="220"/>
    </location>
</feature>
<dbReference type="EMBL" id="SWFT01000163">
    <property type="protein sequence ID" value="KAA8896687.1"/>
    <property type="molecule type" value="Genomic_DNA"/>
</dbReference>
<reference evidence="10 11" key="1">
    <citation type="submission" date="2019-07" db="EMBL/GenBank/DDBJ databases">
        <title>Genome assembly of two rare yeast pathogens: Diutina rugosa and Trichomonascus ciferrii.</title>
        <authorList>
            <person name="Mixao V."/>
            <person name="Saus E."/>
            <person name="Hansen A."/>
            <person name="Lass-Flor C."/>
            <person name="Gabaldon T."/>
        </authorList>
    </citation>
    <scope>NUCLEOTIDE SEQUENCE [LARGE SCALE GENOMIC DNA]</scope>
    <source>
        <strain evidence="10 11">CBS 613</strain>
    </source>
</reference>
<dbReference type="PIRSF" id="PIRSF000349">
    <property type="entry name" value="SODismutase"/>
    <property type="match status" value="1"/>
</dbReference>
<dbReference type="RefSeq" id="XP_034009547.1">
    <property type="nucleotide sequence ID" value="XM_034158709.1"/>
</dbReference>